<dbReference type="Pfam" id="PF04319">
    <property type="entry name" value="NifZ"/>
    <property type="match status" value="1"/>
</dbReference>
<dbReference type="AlphaFoldDB" id="A0A5Q0BI55"/>
<accession>A0A5Q0BI55</accession>
<organism evidence="3 4">
    <name type="scientific">Candidatus Methylospira mobilis</name>
    <dbReference type="NCBI Taxonomy" id="1808979"/>
    <lineage>
        <taxon>Bacteria</taxon>
        <taxon>Pseudomonadati</taxon>
        <taxon>Pseudomonadota</taxon>
        <taxon>Gammaproteobacteria</taxon>
        <taxon>Methylococcales</taxon>
        <taxon>Methylococcaceae</taxon>
        <taxon>Candidatus Methylospira</taxon>
    </lineage>
</organism>
<evidence type="ECO:0000313" key="3">
    <source>
        <dbReference type="EMBL" id="QFY41847.1"/>
    </source>
</evidence>
<keyword evidence="2" id="KW-0535">Nitrogen fixation</keyword>
<proteinExistence type="inferred from homology"/>
<gene>
    <name evidence="3" type="ORF">F6R98_03710</name>
</gene>
<comment type="similarity">
    <text evidence="1">Belongs to the NifZ family.</text>
</comment>
<evidence type="ECO:0000313" key="4">
    <source>
        <dbReference type="Proteomes" id="UP000325755"/>
    </source>
</evidence>
<dbReference type="EMBL" id="CP044205">
    <property type="protein sequence ID" value="QFY41847.1"/>
    <property type="molecule type" value="Genomic_DNA"/>
</dbReference>
<evidence type="ECO:0000256" key="1">
    <source>
        <dbReference type="ARBA" id="ARBA00008027"/>
    </source>
</evidence>
<dbReference type="OrthoDB" id="9181363at2"/>
<evidence type="ECO:0000256" key="2">
    <source>
        <dbReference type="ARBA" id="ARBA00023231"/>
    </source>
</evidence>
<keyword evidence="4" id="KW-1185">Reference proteome</keyword>
<name>A0A5Q0BI55_9GAMM</name>
<reference evidence="3 4" key="1">
    <citation type="submission" date="2019-09" db="EMBL/GenBank/DDBJ databases">
        <title>Ecophysiology of the spiral-shaped methanotroph Methylospira mobilis as revealed by the complete genome sequence.</title>
        <authorList>
            <person name="Oshkin I.Y."/>
            <person name="Dedysh S.N."/>
            <person name="Miroshnikov K."/>
            <person name="Danilova O.V."/>
            <person name="Hakobyan A."/>
            <person name="Liesack W."/>
        </authorList>
    </citation>
    <scope>NUCLEOTIDE SEQUENCE [LARGE SCALE GENOMIC DNA]</scope>
    <source>
        <strain evidence="3 4">Shm1</strain>
    </source>
</reference>
<sequence>MQAVETLEEGDIVYALIDFYNDGSIEHLDEGALLASRGARGVIVRIGHVEHLPDKTVFLVRFEDKDNNLGDPVGCWADELGVTLAS</sequence>
<dbReference type="GO" id="GO:0009399">
    <property type="term" value="P:nitrogen fixation"/>
    <property type="evidence" value="ECO:0007669"/>
    <property type="project" value="InterPro"/>
</dbReference>
<dbReference type="KEGG" id="mmob:F6R98_03710"/>
<dbReference type="InParanoid" id="A0A5Q0BI55"/>
<dbReference type="InterPro" id="IPR007415">
    <property type="entry name" value="Nitrogenase_MoFe_mat_NifZ"/>
</dbReference>
<dbReference type="Proteomes" id="UP000325755">
    <property type="component" value="Chromosome"/>
</dbReference>
<protein>
    <submittedName>
        <fullName evidence="3">Nitrogen fixation protein NifZ</fullName>
    </submittedName>
</protein>
<dbReference type="RefSeq" id="WP_153247830.1">
    <property type="nucleotide sequence ID" value="NZ_CP044205.1"/>
</dbReference>